<evidence type="ECO:0000256" key="1">
    <source>
        <dbReference type="ARBA" id="ARBA00022603"/>
    </source>
</evidence>
<dbReference type="PANTHER" id="PTHR44942">
    <property type="entry name" value="METHYLTRANSF_11 DOMAIN-CONTAINING PROTEIN"/>
    <property type="match status" value="1"/>
</dbReference>
<reference evidence="4 5" key="1">
    <citation type="submission" date="2020-03" db="EMBL/GenBank/DDBJ databases">
        <title>Whole genome shotgun sequence of Phytohabitans flavus NBRC 107702.</title>
        <authorList>
            <person name="Komaki H."/>
            <person name="Tamura T."/>
        </authorList>
    </citation>
    <scope>NUCLEOTIDE SEQUENCE [LARGE SCALE GENOMIC DNA]</scope>
    <source>
        <strain evidence="4 5">NBRC 107702</strain>
    </source>
</reference>
<accession>A0A6F8XL37</accession>
<organism evidence="4 5">
    <name type="scientific">Phytohabitans flavus</name>
    <dbReference type="NCBI Taxonomy" id="1076124"/>
    <lineage>
        <taxon>Bacteria</taxon>
        <taxon>Bacillati</taxon>
        <taxon>Actinomycetota</taxon>
        <taxon>Actinomycetes</taxon>
        <taxon>Micromonosporales</taxon>
        <taxon>Micromonosporaceae</taxon>
    </lineage>
</organism>
<name>A0A6F8XL37_9ACTN</name>
<gene>
    <name evidence="4" type="ORF">Pflav_009440</name>
</gene>
<dbReference type="Proteomes" id="UP000502508">
    <property type="component" value="Chromosome"/>
</dbReference>
<dbReference type="KEGG" id="pfla:Pflav_009440"/>
<dbReference type="InterPro" id="IPR051052">
    <property type="entry name" value="Diverse_substrate_MTase"/>
</dbReference>
<dbReference type="AlphaFoldDB" id="A0A6F8XL37"/>
<dbReference type="InterPro" id="IPR029063">
    <property type="entry name" value="SAM-dependent_MTases_sf"/>
</dbReference>
<evidence type="ECO:0000259" key="3">
    <source>
        <dbReference type="Pfam" id="PF13649"/>
    </source>
</evidence>
<keyword evidence="2 4" id="KW-0808">Transferase</keyword>
<proteinExistence type="predicted"/>
<protein>
    <submittedName>
        <fullName evidence="4">Methyltransferase</fullName>
    </submittedName>
</protein>
<keyword evidence="1 4" id="KW-0489">Methyltransferase</keyword>
<keyword evidence="5" id="KW-1185">Reference proteome</keyword>
<dbReference type="Pfam" id="PF13649">
    <property type="entry name" value="Methyltransf_25"/>
    <property type="match status" value="1"/>
</dbReference>
<dbReference type="InterPro" id="IPR041698">
    <property type="entry name" value="Methyltransf_25"/>
</dbReference>
<evidence type="ECO:0000256" key="2">
    <source>
        <dbReference type="ARBA" id="ARBA00022679"/>
    </source>
</evidence>
<feature type="domain" description="Methyltransferase" evidence="3">
    <location>
        <begin position="45"/>
        <end position="139"/>
    </location>
</feature>
<reference evidence="4 5" key="2">
    <citation type="submission" date="2020-03" db="EMBL/GenBank/DDBJ databases">
        <authorList>
            <person name="Ichikawa N."/>
            <person name="Kimura A."/>
            <person name="Kitahashi Y."/>
            <person name="Uohara A."/>
        </authorList>
    </citation>
    <scope>NUCLEOTIDE SEQUENCE [LARGE SCALE GENOMIC DNA]</scope>
    <source>
        <strain evidence="4 5">NBRC 107702</strain>
    </source>
</reference>
<dbReference type="EMBL" id="AP022870">
    <property type="protein sequence ID" value="BCB74534.1"/>
    <property type="molecule type" value="Genomic_DNA"/>
</dbReference>
<dbReference type="SUPFAM" id="SSF53335">
    <property type="entry name" value="S-adenosyl-L-methionine-dependent methyltransferases"/>
    <property type="match status" value="1"/>
</dbReference>
<dbReference type="PANTHER" id="PTHR44942:SF4">
    <property type="entry name" value="METHYLTRANSFERASE TYPE 11 DOMAIN-CONTAINING PROTEIN"/>
    <property type="match status" value="1"/>
</dbReference>
<dbReference type="GO" id="GO:0008168">
    <property type="term" value="F:methyltransferase activity"/>
    <property type="evidence" value="ECO:0007669"/>
    <property type="project" value="UniProtKB-KW"/>
</dbReference>
<sequence length="269" mass="30006">MREEAPMSTFAGTVEHYRKYRPGIPDQVAQILAAAAPERHPRRLLDVGTGTGLVVEALLSRFDDIIAIDTDAEMLAAAERAVRPAVPAGTRMVLQRRSAEEFTPPEGWRADLVAICRAFHWLDQPSVLARLDDQVAPDGAVAIFGDNSFWTAGSPWKAAMRAVIQDFLGEQRRAGAAVFNHHNRPYSEIMQESTFNQVDELRVPVHRTWSTESILGYLYSTSFAAPHLFGDRLAEFEAAATHVLARFSANDTFDEDNEFLIRIGRRSQL</sequence>
<evidence type="ECO:0000313" key="4">
    <source>
        <dbReference type="EMBL" id="BCB74534.1"/>
    </source>
</evidence>
<dbReference type="CDD" id="cd02440">
    <property type="entry name" value="AdoMet_MTases"/>
    <property type="match status" value="1"/>
</dbReference>
<dbReference type="Gene3D" id="3.40.50.150">
    <property type="entry name" value="Vaccinia Virus protein VP39"/>
    <property type="match status" value="1"/>
</dbReference>
<dbReference type="GO" id="GO:0032259">
    <property type="term" value="P:methylation"/>
    <property type="evidence" value="ECO:0007669"/>
    <property type="project" value="UniProtKB-KW"/>
</dbReference>
<evidence type="ECO:0000313" key="5">
    <source>
        <dbReference type="Proteomes" id="UP000502508"/>
    </source>
</evidence>